<evidence type="ECO:0000313" key="1">
    <source>
        <dbReference type="EMBL" id="KAK4885594.1"/>
    </source>
</evidence>
<proteinExistence type="predicted"/>
<accession>A0AAN7PGE6</accession>
<reference evidence="2" key="1">
    <citation type="submission" date="2023-01" db="EMBL/GenBank/DDBJ databases">
        <title>Key to firefly adult light organ development and bioluminescence: homeobox transcription factors regulate luciferase expression and transportation to peroxisome.</title>
        <authorList>
            <person name="Fu X."/>
        </authorList>
    </citation>
    <scope>NUCLEOTIDE SEQUENCE [LARGE SCALE GENOMIC DNA]</scope>
</reference>
<dbReference type="AlphaFoldDB" id="A0AAN7PGE6"/>
<evidence type="ECO:0000313" key="2">
    <source>
        <dbReference type="Proteomes" id="UP001353858"/>
    </source>
</evidence>
<comment type="caution">
    <text evidence="1">The sequence shown here is derived from an EMBL/GenBank/DDBJ whole genome shotgun (WGS) entry which is preliminary data.</text>
</comment>
<protein>
    <submittedName>
        <fullName evidence="1">Uncharacterized protein</fullName>
    </submittedName>
</protein>
<dbReference type="EMBL" id="JARPUR010000001">
    <property type="protein sequence ID" value="KAK4885594.1"/>
    <property type="molecule type" value="Genomic_DNA"/>
</dbReference>
<gene>
    <name evidence="1" type="ORF">RN001_001865</name>
</gene>
<name>A0AAN7PGE6_9COLE</name>
<sequence>MAFSITTRSTCPLRHLICLRKNFTNRWLCVHQDRLIPLDLDIMDDFTTQLMQRKSDKWEIKRSNRTLNNTQLQIKSILNDKLTSCKVYSQEINSMLQDALEIENRSSIDSTVEWCIKSNHVPEFSILLQVFSYYSHLANKKMILKLIGLCQVLDITILKQYSNFQHYLAEVTWIKGNINEAIMLFEEIYVNNVFLRRRIKNMLKHLVTDSVTNRSEAVLLSIIDFAKRLAENYKDFYILACIWRCCILSNWFSDQCIAINLFEQIEGLRKAVMNDLLYITIIALKSHRIEIVYNILELLIKSGNKAHYKNILVALFDYKIHQRDLQGCAEIAQWSFAQGIELPCFQQEKFVTLLVSHSSNISVDLNVKRKVQKLPDYNFKF</sequence>
<dbReference type="Proteomes" id="UP001353858">
    <property type="component" value="Unassembled WGS sequence"/>
</dbReference>
<organism evidence="1 2">
    <name type="scientific">Aquatica leii</name>
    <dbReference type="NCBI Taxonomy" id="1421715"/>
    <lineage>
        <taxon>Eukaryota</taxon>
        <taxon>Metazoa</taxon>
        <taxon>Ecdysozoa</taxon>
        <taxon>Arthropoda</taxon>
        <taxon>Hexapoda</taxon>
        <taxon>Insecta</taxon>
        <taxon>Pterygota</taxon>
        <taxon>Neoptera</taxon>
        <taxon>Endopterygota</taxon>
        <taxon>Coleoptera</taxon>
        <taxon>Polyphaga</taxon>
        <taxon>Elateriformia</taxon>
        <taxon>Elateroidea</taxon>
        <taxon>Lampyridae</taxon>
        <taxon>Luciolinae</taxon>
        <taxon>Aquatica</taxon>
    </lineage>
</organism>
<keyword evidence="2" id="KW-1185">Reference proteome</keyword>